<dbReference type="EMBL" id="MW018138">
    <property type="protein sequence ID" value="QPB44527.1"/>
    <property type="molecule type" value="Genomic_DNA"/>
</dbReference>
<sequence>MKQRRTASAWGPATVQTKKTSATKHVRDAPKGATTWLNIYTDGNHFKKQKKSVATPAIGYGIWCKHEGEEYGLAKRVDPGHLQSFFKMPREMAHTKVSNPTMELCAAVHTLILLSRMPRVFGASRSQAPRIVNIFSDCTGVRGWIEGSWQAKQPYIKHLTEMARVRLRLINERGIFVRFVRVEGHSGDVGNDAADALSKGQWKDGMPDISALFV</sequence>
<evidence type="ECO:0000259" key="2">
    <source>
        <dbReference type="PROSITE" id="PS50879"/>
    </source>
</evidence>
<name>A0A7S8BEP5_9VIRU</name>
<dbReference type="InterPro" id="IPR002156">
    <property type="entry name" value="RNaseH_domain"/>
</dbReference>
<reference evidence="3 4" key="1">
    <citation type="submission" date="2020-09" db="EMBL/GenBank/DDBJ databases">
        <authorList>
            <person name="Zhang R."/>
            <person name="Garcia K."/>
            <person name="Ogata H."/>
        </authorList>
    </citation>
    <scope>NUCLEOTIDE SEQUENCE [LARGE SCALE GENOMIC DNA]</scope>
    <source>
        <strain evidence="4">stheno</strain>
    </source>
</reference>
<protein>
    <submittedName>
        <fullName evidence="3">Ribonuclease H</fullName>
    </submittedName>
</protein>
<feature type="domain" description="RNase H type-1" evidence="2">
    <location>
        <begin position="33"/>
        <end position="203"/>
    </location>
</feature>
<dbReference type="SUPFAM" id="SSF53098">
    <property type="entry name" value="Ribonuclease H-like"/>
    <property type="match status" value="1"/>
</dbReference>
<accession>A0A7S8BEP5</accession>
<organism evidence="3 4">
    <name type="scientific">Medusavirus stheno T3</name>
    <dbReference type="NCBI Taxonomy" id="3069717"/>
    <lineage>
        <taxon>Viruses</taxon>
        <taxon>Varidnaviria</taxon>
        <taxon>Bamfordvirae</taxon>
        <taxon>Nucleocytoviricota</taxon>
        <taxon>Megaviricetes</taxon>
        <taxon>Mamonoviridae</taxon>
        <taxon>Medusavirus</taxon>
        <taxon>Medusavirus sthenus</taxon>
    </lineage>
</organism>
<dbReference type="GO" id="GO:0004523">
    <property type="term" value="F:RNA-DNA hybrid ribonuclease activity"/>
    <property type="evidence" value="ECO:0007669"/>
    <property type="project" value="InterPro"/>
</dbReference>
<evidence type="ECO:0000313" key="4">
    <source>
        <dbReference type="Proteomes" id="UP001162098"/>
    </source>
</evidence>
<evidence type="ECO:0000256" key="1">
    <source>
        <dbReference type="SAM" id="MobiDB-lite"/>
    </source>
</evidence>
<dbReference type="Proteomes" id="UP001162098">
    <property type="component" value="Segment"/>
</dbReference>
<dbReference type="InterPro" id="IPR036397">
    <property type="entry name" value="RNaseH_sf"/>
</dbReference>
<keyword evidence="4" id="KW-1185">Reference proteome</keyword>
<feature type="region of interest" description="Disordered" evidence="1">
    <location>
        <begin position="1"/>
        <end position="25"/>
    </location>
</feature>
<dbReference type="Pfam" id="PF00075">
    <property type="entry name" value="RNase_H"/>
    <property type="match status" value="1"/>
</dbReference>
<dbReference type="PROSITE" id="PS50879">
    <property type="entry name" value="RNASE_H_1"/>
    <property type="match status" value="1"/>
</dbReference>
<dbReference type="GO" id="GO:0003676">
    <property type="term" value="F:nucleic acid binding"/>
    <property type="evidence" value="ECO:0007669"/>
    <property type="project" value="InterPro"/>
</dbReference>
<dbReference type="InterPro" id="IPR012337">
    <property type="entry name" value="RNaseH-like_sf"/>
</dbReference>
<evidence type="ECO:0000313" key="3">
    <source>
        <dbReference type="EMBL" id="QPB44527.1"/>
    </source>
</evidence>
<dbReference type="KEGG" id="vg:80543723"/>
<dbReference type="Gene3D" id="3.30.420.10">
    <property type="entry name" value="Ribonuclease H-like superfamily/Ribonuclease H"/>
    <property type="match status" value="1"/>
</dbReference>
<proteinExistence type="predicted"/>